<feature type="region of interest" description="Disordered" evidence="1">
    <location>
        <begin position="20"/>
        <end position="69"/>
    </location>
</feature>
<dbReference type="PROSITE" id="PS51257">
    <property type="entry name" value="PROKAR_LIPOPROTEIN"/>
    <property type="match status" value="1"/>
</dbReference>
<accession>A0ABV2Y8K3</accession>
<name>A0ABV2Y8K3_9ACTN</name>
<comment type="caution">
    <text evidence="2">The sequence shown here is derived from an EMBL/GenBank/DDBJ whole genome shotgun (WGS) entry which is preliminary data.</text>
</comment>
<organism evidence="2 3">
    <name type="scientific">Streptomyces olindensis</name>
    <dbReference type="NCBI Taxonomy" id="358823"/>
    <lineage>
        <taxon>Bacteria</taxon>
        <taxon>Bacillati</taxon>
        <taxon>Actinomycetota</taxon>
        <taxon>Actinomycetes</taxon>
        <taxon>Kitasatosporales</taxon>
        <taxon>Streptomycetaceae</taxon>
        <taxon>Streptomyces</taxon>
    </lineage>
</organism>
<gene>
    <name evidence="2" type="ORF">ABZ568_40370</name>
</gene>
<dbReference type="EMBL" id="JBEYBN010000115">
    <property type="protein sequence ID" value="MEU2272597.1"/>
    <property type="molecule type" value="Genomic_DNA"/>
</dbReference>
<proteinExistence type="predicted"/>
<reference evidence="2 3" key="1">
    <citation type="submission" date="2024-06" db="EMBL/GenBank/DDBJ databases">
        <title>The Natural Products Discovery Center: Release of the First 8490 Sequenced Strains for Exploring Actinobacteria Biosynthetic Diversity.</title>
        <authorList>
            <person name="Kalkreuter E."/>
            <person name="Kautsar S.A."/>
            <person name="Yang D."/>
            <person name="Bader C.D."/>
            <person name="Teijaro C.N."/>
            <person name="Fluegel L."/>
            <person name="Davis C.M."/>
            <person name="Simpson J.R."/>
            <person name="Lauterbach L."/>
            <person name="Steele A.D."/>
            <person name="Gui C."/>
            <person name="Meng S."/>
            <person name="Li G."/>
            <person name="Viehrig K."/>
            <person name="Ye F."/>
            <person name="Su P."/>
            <person name="Kiefer A.F."/>
            <person name="Nichols A."/>
            <person name="Cepeda A.J."/>
            <person name="Yan W."/>
            <person name="Fan B."/>
            <person name="Jiang Y."/>
            <person name="Adhikari A."/>
            <person name="Zheng C.-J."/>
            <person name="Schuster L."/>
            <person name="Cowan T.M."/>
            <person name="Smanski M.J."/>
            <person name="Chevrette M.G."/>
            <person name="De Carvalho L.P.S."/>
            <person name="Shen B."/>
        </authorList>
    </citation>
    <scope>NUCLEOTIDE SEQUENCE [LARGE SCALE GENOMIC DNA]</scope>
    <source>
        <strain evidence="2 3">NPDC019583</strain>
    </source>
</reference>
<evidence type="ECO:0000313" key="3">
    <source>
        <dbReference type="Proteomes" id="UP001550603"/>
    </source>
</evidence>
<evidence type="ECO:0000313" key="2">
    <source>
        <dbReference type="EMBL" id="MEU2272597.1"/>
    </source>
</evidence>
<dbReference type="RefSeq" id="WP_037757762.1">
    <property type="nucleotide sequence ID" value="NZ_JBEYBN010000115.1"/>
</dbReference>
<evidence type="ECO:0000256" key="1">
    <source>
        <dbReference type="SAM" id="MobiDB-lite"/>
    </source>
</evidence>
<protein>
    <submittedName>
        <fullName evidence="2">Uncharacterized protein</fullName>
    </submittedName>
</protein>
<dbReference type="Proteomes" id="UP001550603">
    <property type="component" value="Unassembled WGS sequence"/>
</dbReference>
<keyword evidence="3" id="KW-1185">Reference proteome</keyword>
<sequence length="69" mass="6817">MRGTARRARAAGLVVGAPVAGTTACTGNTDGDGTDRVTPRAAGELHQYAGGGSPRQGPGTDADHLGTRT</sequence>